<dbReference type="RefSeq" id="WP_409120654.1">
    <property type="nucleotide sequence ID" value="NZ_JBJVNI010000003.1"/>
</dbReference>
<feature type="signal peptide" evidence="2">
    <location>
        <begin position="1"/>
        <end position="26"/>
    </location>
</feature>
<dbReference type="Proteomes" id="UP001631957">
    <property type="component" value="Unassembled WGS sequence"/>
</dbReference>
<protein>
    <submittedName>
        <fullName evidence="3">YbhB/YbcL family Raf kinase inhibitor-like protein</fullName>
    </submittedName>
</protein>
<accession>A0ABW9HJN3</accession>
<reference evidence="3 4" key="1">
    <citation type="submission" date="2024-12" db="EMBL/GenBank/DDBJ databases">
        <title>Forecasting of Potato common scab and diversities of Pathogenic streptomyces spp. in china.</title>
        <authorList>
            <person name="Handique U."/>
            <person name="Wu J."/>
        </authorList>
    </citation>
    <scope>NUCLEOTIDE SEQUENCE [LARGE SCALE GENOMIC DNA]</scope>
    <source>
        <strain evidence="3 4">ZRIMU1530</strain>
    </source>
</reference>
<dbReference type="Gene3D" id="3.90.280.10">
    <property type="entry name" value="PEBP-like"/>
    <property type="match status" value="1"/>
</dbReference>
<dbReference type="InterPro" id="IPR036610">
    <property type="entry name" value="PEBP-like_sf"/>
</dbReference>
<dbReference type="PANTHER" id="PTHR30289:SF1">
    <property type="entry name" value="PEBP (PHOSPHATIDYLETHANOLAMINE-BINDING PROTEIN) FAMILY PROTEIN"/>
    <property type="match status" value="1"/>
</dbReference>
<organism evidence="3 4">
    <name type="scientific">Streptomyces niveiscabiei</name>
    <dbReference type="NCBI Taxonomy" id="164115"/>
    <lineage>
        <taxon>Bacteria</taxon>
        <taxon>Bacillati</taxon>
        <taxon>Actinomycetota</taxon>
        <taxon>Actinomycetes</taxon>
        <taxon>Kitasatosporales</taxon>
        <taxon>Streptomycetaceae</taxon>
        <taxon>Streptomyces</taxon>
    </lineage>
</organism>
<keyword evidence="4" id="KW-1185">Reference proteome</keyword>
<dbReference type="InterPro" id="IPR008914">
    <property type="entry name" value="PEBP"/>
</dbReference>
<evidence type="ECO:0000256" key="1">
    <source>
        <dbReference type="ARBA" id="ARBA00007120"/>
    </source>
</evidence>
<comment type="caution">
    <text evidence="3">The sequence shown here is derived from an EMBL/GenBank/DDBJ whole genome shotgun (WGS) entry which is preliminary data.</text>
</comment>
<dbReference type="SUPFAM" id="SSF49777">
    <property type="entry name" value="PEBP-like"/>
    <property type="match status" value="1"/>
</dbReference>
<keyword evidence="3" id="KW-0649">Protein kinase inhibitor</keyword>
<evidence type="ECO:0000313" key="4">
    <source>
        <dbReference type="Proteomes" id="UP001631957"/>
    </source>
</evidence>
<dbReference type="NCBIfam" id="TIGR00481">
    <property type="entry name" value="YbhB/YbcL family Raf kinase inhibitor-like protein"/>
    <property type="match status" value="1"/>
</dbReference>
<dbReference type="EMBL" id="JBJVNI010000003">
    <property type="protein sequence ID" value="MFM9608275.1"/>
    <property type="molecule type" value="Genomic_DNA"/>
</dbReference>
<feature type="chain" id="PRO_5045302316" evidence="2">
    <location>
        <begin position="27"/>
        <end position="206"/>
    </location>
</feature>
<keyword evidence="2" id="KW-0732">Signal</keyword>
<comment type="similarity">
    <text evidence="1">Belongs to the UPF0098 family.</text>
</comment>
<dbReference type="PANTHER" id="PTHR30289">
    <property type="entry name" value="UNCHARACTERIZED PROTEIN YBCL-RELATED"/>
    <property type="match status" value="1"/>
</dbReference>
<name>A0ABW9HJN3_9ACTN</name>
<proteinExistence type="inferred from homology"/>
<dbReference type="GO" id="GO:0004860">
    <property type="term" value="F:protein kinase inhibitor activity"/>
    <property type="evidence" value="ECO:0007669"/>
    <property type="project" value="UniProtKB-KW"/>
</dbReference>
<dbReference type="InterPro" id="IPR005247">
    <property type="entry name" value="YbhB_YbcL/LppC-like"/>
</dbReference>
<evidence type="ECO:0000256" key="2">
    <source>
        <dbReference type="SAM" id="SignalP"/>
    </source>
</evidence>
<sequence>MRKSFRALVTLAATSAALVAGLGATAAAGNGHAHHDSYSHTRLRSGIPLAAERFRLSSPDVRNGGRVPETAWANGFGCTGGNQPIRLRWAGAPKAARGFAVSMQDLDAPTGSGFWHWMAWDIPADATGLGRALLAGATAGTNDGGLTGYAGPCPPAGDIAHHYRITVYALDTPNLGLPATSTPAIAALTLSSHVIGYGRISATAQR</sequence>
<dbReference type="CDD" id="cd00865">
    <property type="entry name" value="PEBP_bact_arch"/>
    <property type="match status" value="1"/>
</dbReference>
<evidence type="ECO:0000313" key="3">
    <source>
        <dbReference type="EMBL" id="MFM9608275.1"/>
    </source>
</evidence>
<dbReference type="Pfam" id="PF01161">
    <property type="entry name" value="PBP"/>
    <property type="match status" value="1"/>
</dbReference>
<gene>
    <name evidence="3" type="ORF">ACKI18_06060</name>
</gene>